<sequence length="101" mass="11366">MRMRIRIRVAPLIQRLRVDDEEDTWRELGKSMSRALGLLGDSMKNAVFVVVVVVVGTGTGTGTGSGLRGRLEGSFDLHEEFRDENTLESLSFKRFPIVDDR</sequence>
<gene>
    <name evidence="1" type="ORF">Syun_015706</name>
</gene>
<keyword evidence="2" id="KW-1185">Reference proteome</keyword>
<accession>A0AAP0PD27</accession>
<proteinExistence type="predicted"/>
<comment type="caution">
    <text evidence="1">The sequence shown here is derived from an EMBL/GenBank/DDBJ whole genome shotgun (WGS) entry which is preliminary data.</text>
</comment>
<organism evidence="1 2">
    <name type="scientific">Stephania yunnanensis</name>
    <dbReference type="NCBI Taxonomy" id="152371"/>
    <lineage>
        <taxon>Eukaryota</taxon>
        <taxon>Viridiplantae</taxon>
        <taxon>Streptophyta</taxon>
        <taxon>Embryophyta</taxon>
        <taxon>Tracheophyta</taxon>
        <taxon>Spermatophyta</taxon>
        <taxon>Magnoliopsida</taxon>
        <taxon>Ranunculales</taxon>
        <taxon>Menispermaceae</taxon>
        <taxon>Menispermoideae</taxon>
        <taxon>Cissampelideae</taxon>
        <taxon>Stephania</taxon>
    </lineage>
</organism>
<dbReference type="AlphaFoldDB" id="A0AAP0PD27"/>
<name>A0AAP0PD27_9MAGN</name>
<dbReference type="EMBL" id="JBBNAF010000006">
    <property type="protein sequence ID" value="KAK9136376.1"/>
    <property type="molecule type" value="Genomic_DNA"/>
</dbReference>
<dbReference type="Proteomes" id="UP001420932">
    <property type="component" value="Unassembled WGS sequence"/>
</dbReference>
<evidence type="ECO:0000313" key="2">
    <source>
        <dbReference type="Proteomes" id="UP001420932"/>
    </source>
</evidence>
<protein>
    <submittedName>
        <fullName evidence="1">Uncharacterized protein</fullName>
    </submittedName>
</protein>
<evidence type="ECO:0000313" key="1">
    <source>
        <dbReference type="EMBL" id="KAK9136376.1"/>
    </source>
</evidence>
<reference evidence="1 2" key="1">
    <citation type="submission" date="2024-01" db="EMBL/GenBank/DDBJ databases">
        <title>Genome assemblies of Stephania.</title>
        <authorList>
            <person name="Yang L."/>
        </authorList>
    </citation>
    <scope>NUCLEOTIDE SEQUENCE [LARGE SCALE GENOMIC DNA]</scope>
    <source>
        <strain evidence="1">YNDBR</strain>
        <tissue evidence="1">Leaf</tissue>
    </source>
</reference>